<protein>
    <submittedName>
        <fullName evidence="1">Uncharacterized protein</fullName>
    </submittedName>
</protein>
<sequence length="205" mass="22021">MASDGSSHLTPKNQSQQLGLPQANSISFAAEGGASAVSLDSPARAPANSFVSGAVFSHVFKALMSLDEESSTLLLFDSTPNAKATISLFVCMAFPMNFGPSTTTSVITGGGGLLLMRHRPARRGLTRTGGKIGAIIGHYEPVLDLRRRTSDYRENAGPWIFVPFMATGFQDTLLLEISQATPEKMTHDRQNQFIRSLTRTLQACS</sequence>
<dbReference type="AlphaFoldDB" id="K5VW44"/>
<dbReference type="InterPro" id="IPR036259">
    <property type="entry name" value="MFS_trans_sf"/>
</dbReference>
<name>K5VW44_PHACS</name>
<dbReference type="HOGENOM" id="CLU_1337922_0_0_1"/>
<dbReference type="EMBL" id="JH930478">
    <property type="protein sequence ID" value="EKM50784.1"/>
    <property type="molecule type" value="Genomic_DNA"/>
</dbReference>
<dbReference type="GeneID" id="18913401"/>
<keyword evidence="2" id="KW-1185">Reference proteome</keyword>
<dbReference type="KEGG" id="pco:PHACADRAFT_213659"/>
<gene>
    <name evidence="1" type="ORF">PHACADRAFT_213659</name>
</gene>
<accession>K5VW44</accession>
<dbReference type="InParanoid" id="K5VW44"/>
<dbReference type="Proteomes" id="UP000008370">
    <property type="component" value="Unassembled WGS sequence"/>
</dbReference>
<dbReference type="Gene3D" id="1.20.1250.20">
    <property type="entry name" value="MFS general substrate transporter like domains"/>
    <property type="match status" value="1"/>
</dbReference>
<dbReference type="OrthoDB" id="433512at2759"/>
<organism evidence="1 2">
    <name type="scientific">Phanerochaete carnosa (strain HHB-10118-sp)</name>
    <name type="common">White-rot fungus</name>
    <name type="synonym">Peniophora carnosa</name>
    <dbReference type="NCBI Taxonomy" id="650164"/>
    <lineage>
        <taxon>Eukaryota</taxon>
        <taxon>Fungi</taxon>
        <taxon>Dikarya</taxon>
        <taxon>Basidiomycota</taxon>
        <taxon>Agaricomycotina</taxon>
        <taxon>Agaricomycetes</taxon>
        <taxon>Polyporales</taxon>
        <taxon>Phanerochaetaceae</taxon>
        <taxon>Phanerochaete</taxon>
    </lineage>
</organism>
<proteinExistence type="predicted"/>
<evidence type="ECO:0000313" key="1">
    <source>
        <dbReference type="EMBL" id="EKM50784.1"/>
    </source>
</evidence>
<reference evidence="1 2" key="1">
    <citation type="journal article" date="2012" name="BMC Genomics">
        <title>Comparative genomics of the white-rot fungi, Phanerochaete carnosa and P. chrysosporium, to elucidate the genetic basis of the distinct wood types they colonize.</title>
        <authorList>
            <person name="Suzuki H."/>
            <person name="MacDonald J."/>
            <person name="Syed K."/>
            <person name="Salamov A."/>
            <person name="Hori C."/>
            <person name="Aerts A."/>
            <person name="Henrissat B."/>
            <person name="Wiebenga A."/>
            <person name="vanKuyk P.A."/>
            <person name="Barry K."/>
            <person name="Lindquist E."/>
            <person name="LaButti K."/>
            <person name="Lapidus A."/>
            <person name="Lucas S."/>
            <person name="Coutinho P."/>
            <person name="Gong Y."/>
            <person name="Samejima M."/>
            <person name="Mahadevan R."/>
            <person name="Abou-Zaid M."/>
            <person name="de Vries R.P."/>
            <person name="Igarashi K."/>
            <person name="Yadav J.S."/>
            <person name="Grigoriev I.V."/>
            <person name="Master E.R."/>
        </authorList>
    </citation>
    <scope>NUCLEOTIDE SEQUENCE [LARGE SCALE GENOMIC DNA]</scope>
    <source>
        <strain evidence="1 2">HHB-10118-sp</strain>
    </source>
</reference>
<evidence type="ECO:0000313" key="2">
    <source>
        <dbReference type="Proteomes" id="UP000008370"/>
    </source>
</evidence>
<dbReference type="RefSeq" id="XP_007401045.1">
    <property type="nucleotide sequence ID" value="XM_007400983.1"/>
</dbReference>